<reference evidence="2 3" key="1">
    <citation type="submission" date="2019-04" db="EMBL/GenBank/DDBJ databases">
        <title>Pedobacter sp. RP-3-15 sp. nov., isolated from Arctic soil.</title>
        <authorList>
            <person name="Dahal R.H."/>
            <person name="Kim D.-U."/>
        </authorList>
    </citation>
    <scope>NUCLEOTIDE SEQUENCE [LARGE SCALE GENOMIC DNA]</scope>
    <source>
        <strain evidence="2 3">RP-3-15</strain>
    </source>
</reference>
<proteinExistence type="predicted"/>
<accession>A0A4U1CJ28</accession>
<comment type="caution">
    <text evidence="2">The sequence shown here is derived from an EMBL/GenBank/DDBJ whole genome shotgun (WGS) entry which is preliminary data.</text>
</comment>
<evidence type="ECO:0000313" key="3">
    <source>
        <dbReference type="Proteomes" id="UP000307244"/>
    </source>
</evidence>
<gene>
    <name evidence="2" type="ORF">FA047_12140</name>
</gene>
<dbReference type="EMBL" id="SWBQ01000003">
    <property type="protein sequence ID" value="TKC06076.1"/>
    <property type="molecule type" value="Genomic_DNA"/>
</dbReference>
<dbReference type="Proteomes" id="UP000307244">
    <property type="component" value="Unassembled WGS sequence"/>
</dbReference>
<dbReference type="InterPro" id="IPR035386">
    <property type="entry name" value="Arm-DNA-bind_5"/>
</dbReference>
<evidence type="ECO:0000313" key="2">
    <source>
        <dbReference type="EMBL" id="TKC06076.1"/>
    </source>
</evidence>
<evidence type="ECO:0000259" key="1">
    <source>
        <dbReference type="Pfam" id="PF17293"/>
    </source>
</evidence>
<protein>
    <recommendedName>
        <fullName evidence="1">Arm DNA-binding domain-containing protein</fullName>
    </recommendedName>
</protein>
<feature type="domain" description="Arm DNA-binding" evidence="1">
    <location>
        <begin position="15"/>
        <end position="97"/>
    </location>
</feature>
<keyword evidence="3" id="KW-1185">Reference proteome</keyword>
<dbReference type="AlphaFoldDB" id="A0A4U1CJ28"/>
<name>A0A4U1CJ28_9SPHI</name>
<sequence length="153" mass="17145">MKDEINKHFRDSFCVRMNRGKNGKAAIYVRIVVNKSRCEVALKRMLDLSDWKQSKGLAKPRNETLKSLNSYLEQCRCLLASHYQDFIINKQLVTAKAMPFKATEPALAPSKPAHKPSNVVLPLPEGPVMATVSPLVMAKLISSNTVRVLLALR</sequence>
<dbReference type="OrthoDB" id="892893at2"/>
<organism evidence="2 3">
    <name type="scientific">Pedobacter frigoris</name>
    <dbReference type="NCBI Taxonomy" id="2571272"/>
    <lineage>
        <taxon>Bacteria</taxon>
        <taxon>Pseudomonadati</taxon>
        <taxon>Bacteroidota</taxon>
        <taxon>Sphingobacteriia</taxon>
        <taxon>Sphingobacteriales</taxon>
        <taxon>Sphingobacteriaceae</taxon>
        <taxon>Pedobacter</taxon>
    </lineage>
</organism>
<dbReference type="Pfam" id="PF17293">
    <property type="entry name" value="Arm-DNA-bind_5"/>
    <property type="match status" value="1"/>
</dbReference>